<dbReference type="PANTHER" id="PTHR13622:SF8">
    <property type="entry name" value="THIAMIN PYROPHOSPHOKINASE 1"/>
    <property type="match status" value="1"/>
</dbReference>
<feature type="region of interest" description="Disordered" evidence="5">
    <location>
        <begin position="131"/>
        <end position="256"/>
    </location>
</feature>
<reference evidence="8 9" key="1">
    <citation type="journal article" date="2015" name="Plant Cell">
        <title>Oil accumulation by the oleaginous diatom Fistulifera solaris as revealed by the genome and transcriptome.</title>
        <authorList>
            <person name="Tanaka T."/>
            <person name="Maeda Y."/>
            <person name="Veluchamy A."/>
            <person name="Tanaka M."/>
            <person name="Abida H."/>
            <person name="Marechal E."/>
            <person name="Bowler C."/>
            <person name="Muto M."/>
            <person name="Sunaga Y."/>
            <person name="Tanaka M."/>
            <person name="Yoshino T."/>
            <person name="Taniguchi T."/>
            <person name="Fukuda Y."/>
            <person name="Nemoto M."/>
            <person name="Matsumoto M."/>
            <person name="Wong P.S."/>
            <person name="Aburatani S."/>
            <person name="Fujibuchi W."/>
        </authorList>
    </citation>
    <scope>NUCLEOTIDE SEQUENCE [LARGE SCALE GENOMIC DNA]</scope>
    <source>
        <strain evidence="8 9">JPCC DA0580</strain>
    </source>
</reference>
<feature type="region of interest" description="Disordered" evidence="5">
    <location>
        <begin position="271"/>
        <end position="330"/>
    </location>
</feature>
<organism evidence="8 9">
    <name type="scientific">Fistulifera solaris</name>
    <name type="common">Oleaginous diatom</name>
    <dbReference type="NCBI Taxonomy" id="1519565"/>
    <lineage>
        <taxon>Eukaryota</taxon>
        <taxon>Sar</taxon>
        <taxon>Stramenopiles</taxon>
        <taxon>Ochrophyta</taxon>
        <taxon>Bacillariophyta</taxon>
        <taxon>Bacillariophyceae</taxon>
        <taxon>Bacillariophycidae</taxon>
        <taxon>Naviculales</taxon>
        <taxon>Naviculaceae</taxon>
        <taxon>Fistulifera</taxon>
    </lineage>
</organism>
<dbReference type="GO" id="GO:0005524">
    <property type="term" value="F:ATP binding"/>
    <property type="evidence" value="ECO:0007669"/>
    <property type="project" value="UniProtKB-KW"/>
</dbReference>
<dbReference type="OrthoDB" id="25149at2759"/>
<dbReference type="Pfam" id="PF04265">
    <property type="entry name" value="TPK_B1_binding"/>
    <property type="match status" value="1"/>
</dbReference>
<name>A0A1Z5J5K6_FISSO</name>
<proteinExistence type="predicted"/>
<dbReference type="SUPFAM" id="SSF63862">
    <property type="entry name" value="Thiamin pyrophosphokinase, substrate-binding domain"/>
    <property type="match status" value="1"/>
</dbReference>
<dbReference type="InParanoid" id="A0A1Z5J5K6"/>
<dbReference type="EC" id="2.7.6.2" evidence="8"/>
<feature type="compositionally biased region" description="Polar residues" evidence="5">
    <location>
        <begin position="238"/>
        <end position="247"/>
    </location>
</feature>
<keyword evidence="9" id="KW-1185">Reference proteome</keyword>
<dbReference type="InterPro" id="IPR036759">
    <property type="entry name" value="TPK_catalytic_sf"/>
</dbReference>
<dbReference type="SUPFAM" id="SSF63999">
    <property type="entry name" value="Thiamin pyrophosphokinase, catalytic domain"/>
    <property type="match status" value="1"/>
</dbReference>
<gene>
    <name evidence="8" type="ORF">FisN_17Lh019</name>
</gene>
<evidence type="ECO:0000256" key="1">
    <source>
        <dbReference type="ARBA" id="ARBA00022679"/>
    </source>
</evidence>
<feature type="compositionally biased region" description="Basic and acidic residues" evidence="5">
    <location>
        <begin position="136"/>
        <end position="149"/>
    </location>
</feature>
<evidence type="ECO:0000256" key="2">
    <source>
        <dbReference type="ARBA" id="ARBA00022741"/>
    </source>
</evidence>
<sequence length="620" mass="69026">MPTKQSNKHERGNRKATSTTKEKNSNVAPDVESVAHLQKKVSIDHLEATQATKKRSSLCDEETDEDSSIPLKRSTERKTPDQTKNNNQVEHTDGDGQAMGKNQSSFLNKETDSELLLPIMRKLRRIEAEAELQGKSCKEEEHKDDRVTDVESATMSSSQTTSREISTAKFTHEKPPIGMLLSCGEDQGGRPNEACDGSKEHLSKAGAARFVVEATYMKRKSATKEDSTPTKPLKKQALDNNEANPTAQEKKSKVTPDEELLAHLQKNVSVDRLETQATKKRSSLRDEETGKESSVPLKRSTERETPDQIENNTQFKHTDEDGQAMGKNQSSFLNQDWKSGLLLPTTRKMFLRHDGLQTEARQERPIVVHRSPLLALDNDRALIITNSRFSNEPSPLFEQLWNSAKVRICAGGGANWLRVAHLLWKPDLIVSDLESLTSQTREYYKKSGVAIEKVDTGGQSSKDAVEMALRATVSFFECSECCVFGAVNGRFDQVRLFHWTEEPKLQSLWLYDDSTMAFLLPAHVENRIELALPPLSGDTTNHVGEGRTCGIIPLGAPCKSMTLTGFESNLTDYPSPFKDMELISKRIAQEADEPNGIPLSVTVSSPVIFTAEVFSGKPEK</sequence>
<dbReference type="InterPro" id="IPR036371">
    <property type="entry name" value="TPK_B1-bd_sf"/>
</dbReference>
<dbReference type="Proteomes" id="UP000198406">
    <property type="component" value="Unassembled WGS sequence"/>
</dbReference>
<dbReference type="InterPro" id="IPR007371">
    <property type="entry name" value="TPK_catalytic"/>
</dbReference>
<dbReference type="GO" id="GO:0004788">
    <property type="term" value="F:thiamine diphosphokinase activity"/>
    <property type="evidence" value="ECO:0007669"/>
    <property type="project" value="UniProtKB-EC"/>
</dbReference>
<evidence type="ECO:0000256" key="5">
    <source>
        <dbReference type="SAM" id="MobiDB-lite"/>
    </source>
</evidence>
<comment type="caution">
    <text evidence="8">The sequence shown here is derived from an EMBL/GenBank/DDBJ whole genome shotgun (WGS) entry which is preliminary data.</text>
</comment>
<keyword evidence="3 8" id="KW-0418">Kinase</keyword>
<accession>A0A1Z5J5K6</accession>
<dbReference type="GO" id="GO:0030975">
    <property type="term" value="F:thiamine binding"/>
    <property type="evidence" value="ECO:0007669"/>
    <property type="project" value="InterPro"/>
</dbReference>
<dbReference type="AlphaFoldDB" id="A0A1Z5J5K6"/>
<keyword evidence="4" id="KW-0067">ATP-binding</keyword>
<evidence type="ECO:0000313" key="9">
    <source>
        <dbReference type="Proteomes" id="UP000198406"/>
    </source>
</evidence>
<feature type="domain" description="Thiamin pyrophosphokinase catalytic" evidence="6">
    <location>
        <begin position="397"/>
        <end position="494"/>
    </location>
</feature>
<dbReference type="Gene3D" id="3.40.50.10240">
    <property type="entry name" value="Thiamin pyrophosphokinase, catalytic domain"/>
    <property type="match status" value="1"/>
</dbReference>
<evidence type="ECO:0000256" key="4">
    <source>
        <dbReference type="ARBA" id="ARBA00022840"/>
    </source>
</evidence>
<keyword evidence="2" id="KW-0547">Nucleotide-binding</keyword>
<feature type="compositionally biased region" description="Polar residues" evidence="5">
    <location>
        <begin position="151"/>
        <end position="169"/>
    </location>
</feature>
<dbReference type="EMBL" id="BDSP01000005">
    <property type="protein sequence ID" value="GAX09274.1"/>
    <property type="molecule type" value="Genomic_DNA"/>
</dbReference>
<feature type="domain" description="Thiamin pyrophosphokinase thiamin-binding" evidence="7">
    <location>
        <begin position="543"/>
        <end position="584"/>
    </location>
</feature>
<protein>
    <submittedName>
        <fullName evidence="8">Thiamine pyrophosphokinase</fullName>
        <ecNumber evidence="8">2.7.6.2</ecNumber>
    </submittedName>
</protein>
<evidence type="ECO:0000259" key="6">
    <source>
        <dbReference type="Pfam" id="PF04263"/>
    </source>
</evidence>
<dbReference type="InterPro" id="IPR007373">
    <property type="entry name" value="Thiamin_PyroPKinase_B1-bd"/>
</dbReference>
<dbReference type="GO" id="GO:0009229">
    <property type="term" value="P:thiamine diphosphate biosynthetic process"/>
    <property type="evidence" value="ECO:0007669"/>
    <property type="project" value="InterPro"/>
</dbReference>
<evidence type="ECO:0000259" key="7">
    <source>
        <dbReference type="Pfam" id="PF04265"/>
    </source>
</evidence>
<evidence type="ECO:0000313" key="8">
    <source>
        <dbReference type="EMBL" id="GAX09274.1"/>
    </source>
</evidence>
<dbReference type="PANTHER" id="PTHR13622">
    <property type="entry name" value="THIAMIN PYROPHOSPHOKINASE"/>
    <property type="match status" value="1"/>
</dbReference>
<feature type="region of interest" description="Disordered" evidence="5">
    <location>
        <begin position="1"/>
        <end position="114"/>
    </location>
</feature>
<evidence type="ECO:0000256" key="3">
    <source>
        <dbReference type="ARBA" id="ARBA00022777"/>
    </source>
</evidence>
<dbReference type="Pfam" id="PF04263">
    <property type="entry name" value="TPK_catalytic"/>
    <property type="match status" value="1"/>
</dbReference>
<dbReference type="GO" id="GO:0016301">
    <property type="term" value="F:kinase activity"/>
    <property type="evidence" value="ECO:0007669"/>
    <property type="project" value="UniProtKB-KW"/>
</dbReference>
<keyword evidence="1 8" id="KW-0808">Transferase</keyword>